<evidence type="ECO:0000313" key="3">
    <source>
        <dbReference type="EMBL" id="ACK41875.1"/>
    </source>
</evidence>
<dbReference type="HOGENOM" id="CLU_009583_0_3_0"/>
<dbReference type="InParanoid" id="B8DZE2"/>
<dbReference type="AlphaFoldDB" id="B8DZE2"/>
<evidence type="ECO:0000313" key="4">
    <source>
        <dbReference type="Proteomes" id="UP000007719"/>
    </source>
</evidence>
<dbReference type="CDD" id="cd03801">
    <property type="entry name" value="GT4_PimA-like"/>
    <property type="match status" value="1"/>
</dbReference>
<dbReference type="Pfam" id="PF00534">
    <property type="entry name" value="Glycos_transf_1"/>
    <property type="match status" value="1"/>
</dbReference>
<dbReference type="Gene3D" id="3.40.50.2000">
    <property type="entry name" value="Glycogen Phosphorylase B"/>
    <property type="match status" value="2"/>
</dbReference>
<evidence type="ECO:0000259" key="2">
    <source>
        <dbReference type="Pfam" id="PF13439"/>
    </source>
</evidence>
<accession>B8DZE2</accession>
<feature type="domain" description="Glycosyltransferase subfamily 4-like N-terminal" evidence="2">
    <location>
        <begin position="17"/>
        <end position="178"/>
    </location>
</feature>
<sequence length="387" mass="44476">MYNDIKILFLSKYLNPSGVTVFMFNLGKKLIENGYSVGIATGKETGEHSYSLKKFREAGFETFEIPFPGKGYGVSNILRLSKSILKYLEIIREYKPDLIHVHWRITSLFAELSYKLFGIPYIVTLHLEGIPNNRISKLLSFWGEYAIAISRETYDYLHSAFNLPLSKIKLIYNGVDEDYFYPPNENDRIDAKRKFGISLDDKVVCLIGRFSKVKGHDLLIKAASLLKERNVKPIFILAGSGDESWIRAMIEEYELQDQFISTGFLDSRDVLWASDILVLPSRKEGFPLVVVEAMLCGVPTIRTPAAGAYDQIEDGINGYIIPFEDEKSLADRIQLLIEDDELRRKISKKAFEKAKQVFTLREMVSNYIKVYEDVLSKKKKIYRYMES</sequence>
<gene>
    <name evidence="3" type="ordered locus">Dtur_0587</name>
</gene>
<dbReference type="OrthoDB" id="503519at2"/>
<organism evidence="3 4">
    <name type="scientific">Dictyoglomus turgidum (strain DSM 6724 / Z-1310)</name>
    <dbReference type="NCBI Taxonomy" id="515635"/>
    <lineage>
        <taxon>Bacteria</taxon>
        <taxon>Pseudomonadati</taxon>
        <taxon>Dictyoglomota</taxon>
        <taxon>Dictyoglomia</taxon>
        <taxon>Dictyoglomales</taxon>
        <taxon>Dictyoglomaceae</taxon>
        <taxon>Dictyoglomus</taxon>
    </lineage>
</organism>
<evidence type="ECO:0000259" key="1">
    <source>
        <dbReference type="Pfam" id="PF00534"/>
    </source>
</evidence>
<dbReference type="Pfam" id="PF13439">
    <property type="entry name" value="Glyco_transf_4"/>
    <property type="match status" value="1"/>
</dbReference>
<dbReference type="InterPro" id="IPR001296">
    <property type="entry name" value="Glyco_trans_1"/>
</dbReference>
<keyword evidence="3" id="KW-0808">Transferase</keyword>
<dbReference type="eggNOG" id="COG0438">
    <property type="taxonomic scope" value="Bacteria"/>
</dbReference>
<reference evidence="4" key="1">
    <citation type="journal article" date="2016" name="Front. Microbiol.">
        <title>The complete genome sequence of hyperthermophile Dictyoglomus turgidum DSM 6724 reveals a specialized carbohydrate fermentor.</title>
        <authorList>
            <person name="Brumm P.J."/>
            <person name="Gowda K."/>
            <person name="Robb F.T."/>
            <person name="Mead D.A."/>
        </authorList>
    </citation>
    <scope>NUCLEOTIDE SEQUENCE [LARGE SCALE GENOMIC DNA]</scope>
    <source>
        <strain evidence="4">DSM 6724 / Z-1310</strain>
    </source>
</reference>
<dbReference type="FunCoup" id="B8DZE2">
    <property type="interactions" value="253"/>
</dbReference>
<dbReference type="Proteomes" id="UP000007719">
    <property type="component" value="Chromosome"/>
</dbReference>
<keyword evidence="4" id="KW-1185">Reference proteome</keyword>
<dbReference type="PANTHER" id="PTHR12526:SF630">
    <property type="entry name" value="GLYCOSYLTRANSFERASE"/>
    <property type="match status" value="1"/>
</dbReference>
<dbReference type="EnsemblBacteria" id="ACK41875">
    <property type="protein sequence ID" value="ACK41875"/>
    <property type="gene ID" value="Dtur_0587"/>
</dbReference>
<dbReference type="STRING" id="515635.Dtur_0587"/>
<protein>
    <submittedName>
        <fullName evidence="3">Glycosyl transferase group 1</fullName>
    </submittedName>
</protein>
<dbReference type="KEGG" id="dtu:Dtur_0587"/>
<dbReference type="RefSeq" id="WP_012582960.1">
    <property type="nucleotide sequence ID" value="NC_011661.1"/>
</dbReference>
<dbReference type="PANTHER" id="PTHR12526">
    <property type="entry name" value="GLYCOSYLTRANSFERASE"/>
    <property type="match status" value="1"/>
</dbReference>
<name>B8DZE2_DICTD</name>
<proteinExistence type="predicted"/>
<dbReference type="CAZy" id="GT4">
    <property type="family name" value="Glycosyltransferase Family 4"/>
</dbReference>
<dbReference type="GO" id="GO:0016757">
    <property type="term" value="F:glycosyltransferase activity"/>
    <property type="evidence" value="ECO:0007669"/>
    <property type="project" value="InterPro"/>
</dbReference>
<dbReference type="EMBL" id="CP001251">
    <property type="protein sequence ID" value="ACK41875.1"/>
    <property type="molecule type" value="Genomic_DNA"/>
</dbReference>
<dbReference type="SUPFAM" id="SSF53756">
    <property type="entry name" value="UDP-Glycosyltransferase/glycogen phosphorylase"/>
    <property type="match status" value="1"/>
</dbReference>
<dbReference type="InterPro" id="IPR028098">
    <property type="entry name" value="Glyco_trans_4-like_N"/>
</dbReference>
<feature type="domain" description="Glycosyl transferase family 1" evidence="1">
    <location>
        <begin position="188"/>
        <end position="352"/>
    </location>
</feature>